<keyword evidence="1" id="KW-0812">Transmembrane</keyword>
<feature type="domain" description="DUF2062" evidence="3">
    <location>
        <begin position="267"/>
        <end position="398"/>
    </location>
</feature>
<dbReference type="RefSeq" id="WP_234866630.1">
    <property type="nucleotide sequence ID" value="NZ_JAKEVY010000003.1"/>
</dbReference>
<dbReference type="SUPFAM" id="SSF53448">
    <property type="entry name" value="Nucleotide-diphospho-sugar transferases"/>
    <property type="match status" value="1"/>
</dbReference>
<organism evidence="4 5">
    <name type="scientific">Flavihumibacter fluminis</name>
    <dbReference type="NCBI Taxonomy" id="2909236"/>
    <lineage>
        <taxon>Bacteria</taxon>
        <taxon>Pseudomonadati</taxon>
        <taxon>Bacteroidota</taxon>
        <taxon>Chitinophagia</taxon>
        <taxon>Chitinophagales</taxon>
        <taxon>Chitinophagaceae</taxon>
        <taxon>Flavihumibacter</taxon>
    </lineage>
</organism>
<dbReference type="InterPro" id="IPR029044">
    <property type="entry name" value="Nucleotide-diphossugar_trans"/>
</dbReference>
<protein>
    <submittedName>
        <fullName evidence="4">DUF2062 domain-containing protein</fullName>
    </submittedName>
</protein>
<dbReference type="Pfam" id="PF00535">
    <property type="entry name" value="Glycos_transf_2"/>
    <property type="match status" value="1"/>
</dbReference>
<dbReference type="CDD" id="cd04179">
    <property type="entry name" value="DPM_DPG-synthase_like"/>
    <property type="match status" value="1"/>
</dbReference>
<gene>
    <name evidence="4" type="ORF">L0U88_13670</name>
</gene>
<accession>A0ABS9BJ73</accession>
<dbReference type="InterPro" id="IPR001173">
    <property type="entry name" value="Glyco_trans_2-like"/>
</dbReference>
<dbReference type="PANTHER" id="PTHR10859:SF91">
    <property type="entry name" value="DOLICHYL-PHOSPHATE BETA-GLUCOSYLTRANSFERASE"/>
    <property type="match status" value="1"/>
</dbReference>
<evidence type="ECO:0000259" key="2">
    <source>
        <dbReference type="Pfam" id="PF00535"/>
    </source>
</evidence>
<feature type="domain" description="Glycosyltransferase 2-like" evidence="2">
    <location>
        <begin position="23"/>
        <end position="180"/>
    </location>
</feature>
<name>A0ABS9BJ73_9BACT</name>
<comment type="caution">
    <text evidence="4">The sequence shown here is derived from an EMBL/GenBank/DDBJ whole genome shotgun (WGS) entry which is preliminary data.</text>
</comment>
<dbReference type="EMBL" id="JAKEVY010000003">
    <property type="protein sequence ID" value="MCF1715681.1"/>
    <property type="molecule type" value="Genomic_DNA"/>
</dbReference>
<evidence type="ECO:0000313" key="5">
    <source>
        <dbReference type="Proteomes" id="UP001200145"/>
    </source>
</evidence>
<dbReference type="Gene3D" id="3.90.550.10">
    <property type="entry name" value="Spore Coat Polysaccharide Biosynthesis Protein SpsA, Chain A"/>
    <property type="match status" value="1"/>
</dbReference>
<feature type="transmembrane region" description="Helical" evidence="1">
    <location>
        <begin position="369"/>
        <end position="391"/>
    </location>
</feature>
<evidence type="ECO:0000313" key="4">
    <source>
        <dbReference type="EMBL" id="MCF1715681.1"/>
    </source>
</evidence>
<dbReference type="InterPro" id="IPR018639">
    <property type="entry name" value="DUF2062"/>
</dbReference>
<feature type="transmembrane region" description="Helical" evidence="1">
    <location>
        <begin position="316"/>
        <end position="337"/>
    </location>
</feature>
<feature type="transmembrane region" description="Helical" evidence="1">
    <location>
        <begin position="284"/>
        <end position="309"/>
    </location>
</feature>
<feature type="transmembrane region" description="Helical" evidence="1">
    <location>
        <begin position="230"/>
        <end position="248"/>
    </location>
</feature>
<keyword evidence="5" id="KW-1185">Reference proteome</keyword>
<keyword evidence="1" id="KW-1133">Transmembrane helix</keyword>
<dbReference type="Pfam" id="PF09835">
    <property type="entry name" value="DUF2062"/>
    <property type="match status" value="1"/>
</dbReference>
<keyword evidence="1" id="KW-0472">Membrane</keyword>
<dbReference type="PANTHER" id="PTHR10859">
    <property type="entry name" value="GLYCOSYL TRANSFERASE"/>
    <property type="match status" value="1"/>
</dbReference>
<proteinExistence type="predicted"/>
<reference evidence="4 5" key="1">
    <citation type="submission" date="2022-01" db="EMBL/GenBank/DDBJ databases">
        <title>Flavihumibacter sp. nov., isolated from sediment of a river.</title>
        <authorList>
            <person name="Liu H."/>
        </authorList>
    </citation>
    <scope>NUCLEOTIDE SEQUENCE [LARGE SCALE GENOMIC DNA]</scope>
    <source>
        <strain evidence="4 5">RY-1</strain>
    </source>
</reference>
<evidence type="ECO:0000256" key="1">
    <source>
        <dbReference type="SAM" id="Phobius"/>
    </source>
</evidence>
<evidence type="ECO:0000259" key="3">
    <source>
        <dbReference type="Pfam" id="PF09835"/>
    </source>
</evidence>
<dbReference type="Proteomes" id="UP001200145">
    <property type="component" value="Unassembled WGS sequence"/>
</dbReference>
<sequence length="403" mass="45585">MEGRPYMREQPEYQDAFEQHKATVLIPTYNNAGSLAAVLRDVLTYTNRVLVVNDGSTDDTLKVLEQFPQVQLVSYAQNRGKGFALRKGFEKALELGFDYAITLDADGQHFAKDLPTMLNCIEQYPNTIVVGARNMNQENVPGKSSFGNRFSNFWFWLYTGKKAPDTQSGYRLYPIRAMKKIRFYTRKYEFEVEVLVRSVWNGLNVEFAPISVYYPPAEERVSHFRPFRDFSRISVLNTVLFFIAFLYIKPRDFFRSLFSKEKRAALLNELLESDHSHERKAASIGFGVFMGIVPIWGFQLIVAIFLSVLLKLNKALVITAANISIPPMIPFILYGSFLAGAPWMGEQATAVPLPSELSLDSIKVNLQQYISGSITLAVAAGLLFGIVSYIFMKLVNKKTGPVL</sequence>